<sequence>MSGSDPSQLLVDRAALLRQLDSEPKDTEELQTAVGLSSSTINRAVCKLEKTGYVEQVDDHYQTTLTGRLALKSYEQFTTTMDTINKSTDLLGALGSDAQIAPAVLADAEVLRTTRDSARVPIDRSAALLSEADQVRTVLSTISTPHLNLYYEQVVDGTSVSIIVSPSLIEQLVTEYYDPLTEVISTGQIELRQATEETSFGLTIVESASHTAVELRVYGSEGLRGVIINDSHKAITWANTYFENEWNDALSMQTLG</sequence>
<dbReference type="RefSeq" id="WP_248903656.1">
    <property type="nucleotide sequence ID" value="NZ_CP109979.1"/>
</dbReference>
<gene>
    <name evidence="3" type="ORF">ACFQL7_19745</name>
</gene>
<dbReference type="Proteomes" id="UP001596417">
    <property type="component" value="Unassembled WGS sequence"/>
</dbReference>
<evidence type="ECO:0000259" key="1">
    <source>
        <dbReference type="Pfam" id="PF08350"/>
    </source>
</evidence>
<dbReference type="InterPro" id="IPR036388">
    <property type="entry name" value="WH-like_DNA-bd_sf"/>
</dbReference>
<evidence type="ECO:0000259" key="2">
    <source>
        <dbReference type="Pfam" id="PF25213"/>
    </source>
</evidence>
<dbReference type="EMBL" id="JBHTAX010000001">
    <property type="protein sequence ID" value="MFC7191795.1"/>
    <property type="molecule type" value="Genomic_DNA"/>
</dbReference>
<feature type="domain" description="HVO-A0261-like N-terminal" evidence="2">
    <location>
        <begin position="11"/>
        <end position="84"/>
    </location>
</feature>
<name>A0ABD5YR56_9EURY</name>
<dbReference type="Pfam" id="PF08350">
    <property type="entry name" value="FilR1_middle"/>
    <property type="match status" value="1"/>
</dbReference>
<dbReference type="InterPro" id="IPR057527">
    <property type="entry name" value="HVO_A0261-like_N"/>
</dbReference>
<accession>A0ABD5YR56</accession>
<keyword evidence="4" id="KW-1185">Reference proteome</keyword>
<evidence type="ECO:0000313" key="4">
    <source>
        <dbReference type="Proteomes" id="UP001596417"/>
    </source>
</evidence>
<dbReference type="InterPro" id="IPR036390">
    <property type="entry name" value="WH_DNA-bd_sf"/>
</dbReference>
<protein>
    <submittedName>
        <fullName evidence="3">Helix-turn-helix transcriptional regulator</fullName>
    </submittedName>
</protein>
<dbReference type="Gene3D" id="1.10.10.10">
    <property type="entry name" value="Winged helix-like DNA-binding domain superfamily/Winged helix DNA-binding domain"/>
    <property type="match status" value="1"/>
</dbReference>
<proteinExistence type="predicted"/>
<dbReference type="GeneID" id="76201576"/>
<reference evidence="3 4" key="1">
    <citation type="journal article" date="2019" name="Int. J. Syst. Evol. Microbiol.">
        <title>The Global Catalogue of Microorganisms (GCM) 10K type strain sequencing project: providing services to taxonomists for standard genome sequencing and annotation.</title>
        <authorList>
            <consortium name="The Broad Institute Genomics Platform"/>
            <consortium name="The Broad Institute Genome Sequencing Center for Infectious Disease"/>
            <person name="Wu L."/>
            <person name="Ma J."/>
        </authorList>
    </citation>
    <scope>NUCLEOTIDE SEQUENCE [LARGE SCALE GENOMIC DNA]</scope>
    <source>
        <strain evidence="3 4">RDMS1</strain>
    </source>
</reference>
<dbReference type="AlphaFoldDB" id="A0ABD5YR56"/>
<feature type="domain" description="Methanogenesis regulatory protein FilR1 middle" evidence="1">
    <location>
        <begin position="121"/>
        <end position="247"/>
    </location>
</feature>
<dbReference type="SUPFAM" id="SSF46785">
    <property type="entry name" value="Winged helix' DNA-binding domain"/>
    <property type="match status" value="1"/>
</dbReference>
<dbReference type="Pfam" id="PF25213">
    <property type="entry name" value="HVO_A0261_N"/>
    <property type="match status" value="1"/>
</dbReference>
<comment type="caution">
    <text evidence="3">The sequence shown here is derived from an EMBL/GenBank/DDBJ whole genome shotgun (WGS) entry which is preliminary data.</text>
</comment>
<dbReference type="InterPro" id="IPR013561">
    <property type="entry name" value="FilR1_middle_dom"/>
</dbReference>
<evidence type="ECO:0000313" key="3">
    <source>
        <dbReference type="EMBL" id="MFC7191795.1"/>
    </source>
</evidence>
<organism evidence="3 4">
    <name type="scientific">Halocatena marina</name>
    <dbReference type="NCBI Taxonomy" id="2934937"/>
    <lineage>
        <taxon>Archaea</taxon>
        <taxon>Methanobacteriati</taxon>
        <taxon>Methanobacteriota</taxon>
        <taxon>Stenosarchaea group</taxon>
        <taxon>Halobacteria</taxon>
        <taxon>Halobacteriales</taxon>
        <taxon>Natronomonadaceae</taxon>
        <taxon>Halocatena</taxon>
    </lineage>
</organism>